<organism evidence="3 4">
    <name type="scientific">Roseimicrobium gellanilyticum</name>
    <dbReference type="NCBI Taxonomy" id="748857"/>
    <lineage>
        <taxon>Bacteria</taxon>
        <taxon>Pseudomonadati</taxon>
        <taxon>Verrucomicrobiota</taxon>
        <taxon>Verrucomicrobiia</taxon>
        <taxon>Verrucomicrobiales</taxon>
        <taxon>Verrucomicrobiaceae</taxon>
        <taxon>Roseimicrobium</taxon>
    </lineage>
</organism>
<evidence type="ECO:0000256" key="2">
    <source>
        <dbReference type="SAM" id="SignalP"/>
    </source>
</evidence>
<reference evidence="3 4" key="1">
    <citation type="submission" date="2018-06" db="EMBL/GenBank/DDBJ databases">
        <title>Genomic Encyclopedia of Type Strains, Phase IV (KMG-IV): sequencing the most valuable type-strain genomes for metagenomic binning, comparative biology and taxonomic classification.</title>
        <authorList>
            <person name="Goeker M."/>
        </authorList>
    </citation>
    <scope>NUCLEOTIDE SEQUENCE [LARGE SCALE GENOMIC DNA]</scope>
    <source>
        <strain evidence="3 4">DSM 25532</strain>
    </source>
</reference>
<dbReference type="AlphaFoldDB" id="A0A366HGZ7"/>
<feature type="signal peptide" evidence="2">
    <location>
        <begin position="1"/>
        <end position="20"/>
    </location>
</feature>
<keyword evidence="2" id="KW-0732">Signal</keyword>
<accession>A0A366HGZ7</accession>
<gene>
    <name evidence="3" type="ORF">DES53_107293</name>
</gene>
<feature type="chain" id="PRO_5016950705" evidence="2">
    <location>
        <begin position="21"/>
        <end position="177"/>
    </location>
</feature>
<evidence type="ECO:0000313" key="4">
    <source>
        <dbReference type="Proteomes" id="UP000253426"/>
    </source>
</evidence>
<sequence>MKAFVLPVFLLLLAIACLSAESTPTELSLNDGSRIKGRVMSVTASEVTVMADFGVLRIDLAKLTPESRAKLAEANKPDTEALLRRVAELEARVSQLQQENEQLRRQVVSVRSTPPSYRPSTSGVQSLTTSGGGSTATAGRAVSISSTGKRHNSGCRYYAGGRPCGPTDGIACKLCGG</sequence>
<evidence type="ECO:0000313" key="3">
    <source>
        <dbReference type="EMBL" id="RBP41461.1"/>
    </source>
</evidence>
<proteinExistence type="predicted"/>
<dbReference type="Proteomes" id="UP000253426">
    <property type="component" value="Unassembled WGS sequence"/>
</dbReference>
<feature type="region of interest" description="Disordered" evidence="1">
    <location>
        <begin position="110"/>
        <end position="145"/>
    </location>
</feature>
<protein>
    <submittedName>
        <fullName evidence="3">Uncharacterized protein</fullName>
    </submittedName>
</protein>
<keyword evidence="4" id="KW-1185">Reference proteome</keyword>
<dbReference type="PROSITE" id="PS51257">
    <property type="entry name" value="PROKAR_LIPOPROTEIN"/>
    <property type="match status" value="1"/>
</dbReference>
<comment type="caution">
    <text evidence="3">The sequence shown here is derived from an EMBL/GenBank/DDBJ whole genome shotgun (WGS) entry which is preliminary data.</text>
</comment>
<name>A0A366HGZ7_9BACT</name>
<evidence type="ECO:0000256" key="1">
    <source>
        <dbReference type="SAM" id="MobiDB-lite"/>
    </source>
</evidence>
<feature type="compositionally biased region" description="Low complexity" evidence="1">
    <location>
        <begin position="110"/>
        <end position="139"/>
    </location>
</feature>
<dbReference type="EMBL" id="QNRR01000007">
    <property type="protein sequence ID" value="RBP41461.1"/>
    <property type="molecule type" value="Genomic_DNA"/>
</dbReference>